<evidence type="ECO:0000256" key="1">
    <source>
        <dbReference type="ARBA" id="ARBA00005564"/>
    </source>
</evidence>
<dbReference type="Gene3D" id="2.130.10.10">
    <property type="entry name" value="YVTN repeat-like/Quinoprotein amine dehydrogenase"/>
    <property type="match status" value="1"/>
</dbReference>
<dbReference type="OrthoDB" id="1715191at2759"/>
<name>A0A218Z470_9HELO</name>
<accession>A0A218Z470</accession>
<dbReference type="EMBL" id="MZNU01000204">
    <property type="protein sequence ID" value="OWP02891.1"/>
    <property type="molecule type" value="Genomic_DNA"/>
</dbReference>
<keyword evidence="3" id="KW-1185">Reference proteome</keyword>
<gene>
    <name evidence="2" type="ORF">B2J93_3471</name>
</gene>
<dbReference type="InterPro" id="IPR015943">
    <property type="entry name" value="WD40/YVTN_repeat-like_dom_sf"/>
</dbReference>
<comment type="caution">
    <text evidence="2">The sequence shown here is derived from an EMBL/GenBank/DDBJ whole genome shotgun (WGS) entry which is preliminary data.</text>
</comment>
<dbReference type="GO" id="GO:0017057">
    <property type="term" value="F:6-phosphogluconolactonase activity"/>
    <property type="evidence" value="ECO:0007669"/>
    <property type="project" value="TreeGrafter"/>
</dbReference>
<dbReference type="PANTHER" id="PTHR30344">
    <property type="entry name" value="6-PHOSPHOGLUCONOLACTONASE-RELATED"/>
    <property type="match status" value="1"/>
</dbReference>
<evidence type="ECO:0000313" key="3">
    <source>
        <dbReference type="Proteomes" id="UP000242519"/>
    </source>
</evidence>
<dbReference type="SUPFAM" id="SSF75011">
    <property type="entry name" value="3-carboxy-cis,cis-mucoante lactonizing enzyme"/>
    <property type="match status" value="1"/>
</dbReference>
<dbReference type="InParanoid" id="A0A218Z470"/>
<sequence length="381" mass="40918">MDINQVPTTEFLMAGLCCYVTATVHHLFTGNLFAPASIHAFEFDDEAVTLVKTKTIQADNSHAWIAFDHSKKNVYGASIGAKSIASYSVLDEGNLRLDGRVDAAGECLNKTSAFVLPSSHEPHIVYSGSWPGPNSCGMAISVLANGTLANVTQSWPYVNESGVHGLAFSPDEKLLYSADLNADKLWTHAVAEDVTVSLAANLDMPKTDMHPRHLTAHPARKYLHVLMEKQNTLAQFTLDEAGLPIEIVDSYSLIPEGKNSSGFWSAEVALSASNGILWASARAILNATYPGYLNGFALDAEGKITEPLFRVETTTVGGGNTNQISPSPFTDEWMAMADNPAGYVQIWRVVDTTDGSGKTATPVAKVDIGDGGCCANTIWYD</sequence>
<dbReference type="Pfam" id="PF10282">
    <property type="entry name" value="Lactonase"/>
    <property type="match status" value="1"/>
</dbReference>
<reference evidence="2 3" key="1">
    <citation type="submission" date="2017-04" db="EMBL/GenBank/DDBJ databases">
        <title>Draft genome sequence of Marssonina coronaria NL1: causal agent of apple blotch.</title>
        <authorList>
            <person name="Cheng Q."/>
        </authorList>
    </citation>
    <scope>NUCLEOTIDE SEQUENCE [LARGE SCALE GENOMIC DNA]</scope>
    <source>
        <strain evidence="2 3">NL1</strain>
    </source>
</reference>
<comment type="similarity">
    <text evidence="1">Belongs to the cycloisomerase 2 family.</text>
</comment>
<protein>
    <submittedName>
        <fullName evidence="2">Polyketide synthase</fullName>
    </submittedName>
</protein>
<dbReference type="Proteomes" id="UP000242519">
    <property type="component" value="Unassembled WGS sequence"/>
</dbReference>
<dbReference type="PANTHER" id="PTHR30344:SF4">
    <property type="entry name" value="CYCLASE, PUTATIVE (AFU_ORTHOLOGUE AFUA_6G11580)-RELATED"/>
    <property type="match status" value="1"/>
</dbReference>
<organism evidence="2 3">
    <name type="scientific">Diplocarpon coronariae</name>
    <dbReference type="NCBI Taxonomy" id="2795749"/>
    <lineage>
        <taxon>Eukaryota</taxon>
        <taxon>Fungi</taxon>
        <taxon>Dikarya</taxon>
        <taxon>Ascomycota</taxon>
        <taxon>Pezizomycotina</taxon>
        <taxon>Leotiomycetes</taxon>
        <taxon>Helotiales</taxon>
        <taxon>Drepanopezizaceae</taxon>
        <taxon>Diplocarpon</taxon>
    </lineage>
</organism>
<proteinExistence type="inferred from homology"/>
<dbReference type="InterPro" id="IPR019405">
    <property type="entry name" value="Lactonase_7-beta_prop"/>
</dbReference>
<evidence type="ECO:0000313" key="2">
    <source>
        <dbReference type="EMBL" id="OWP02891.1"/>
    </source>
</evidence>
<dbReference type="STRING" id="503106.A0A218Z470"/>
<dbReference type="AlphaFoldDB" id="A0A218Z470"/>
<dbReference type="InterPro" id="IPR050282">
    <property type="entry name" value="Cycloisomerase_2"/>
</dbReference>